<evidence type="ECO:0000313" key="1">
    <source>
        <dbReference type="EMBL" id="OON17175.1"/>
    </source>
</evidence>
<dbReference type="AlphaFoldDB" id="A0A1S8WRY8"/>
<reference evidence="1 2" key="1">
    <citation type="submission" date="2015-03" db="EMBL/GenBank/DDBJ databases">
        <title>Draft genome of the nematode, Opisthorchis viverrini.</title>
        <authorList>
            <person name="Mitreva M."/>
        </authorList>
    </citation>
    <scope>NUCLEOTIDE SEQUENCE [LARGE SCALE GENOMIC DNA]</scope>
    <source>
        <strain evidence="1">Khon Kaen</strain>
    </source>
</reference>
<dbReference type="GO" id="GO:0004038">
    <property type="term" value="F:allantoinase activity"/>
    <property type="evidence" value="ECO:0007669"/>
    <property type="project" value="TreeGrafter"/>
</dbReference>
<organism evidence="1 2">
    <name type="scientific">Opisthorchis viverrini</name>
    <name type="common">Southeast Asian liver fluke</name>
    <dbReference type="NCBI Taxonomy" id="6198"/>
    <lineage>
        <taxon>Eukaryota</taxon>
        <taxon>Metazoa</taxon>
        <taxon>Spiralia</taxon>
        <taxon>Lophotrochozoa</taxon>
        <taxon>Platyhelminthes</taxon>
        <taxon>Trematoda</taxon>
        <taxon>Digenea</taxon>
        <taxon>Opisthorchiida</taxon>
        <taxon>Opisthorchiata</taxon>
        <taxon>Opisthorchiidae</taxon>
        <taxon>Opisthorchis</taxon>
    </lineage>
</organism>
<keyword evidence="2" id="KW-1185">Reference proteome</keyword>
<accession>A0A1S8WRY8</accession>
<dbReference type="GO" id="GO:0006145">
    <property type="term" value="P:purine nucleobase catabolic process"/>
    <property type="evidence" value="ECO:0007669"/>
    <property type="project" value="TreeGrafter"/>
</dbReference>
<evidence type="ECO:0000313" key="2">
    <source>
        <dbReference type="Proteomes" id="UP000243686"/>
    </source>
</evidence>
<dbReference type="Gene3D" id="3.20.20.140">
    <property type="entry name" value="Metal-dependent hydrolases"/>
    <property type="match status" value="1"/>
</dbReference>
<proteinExistence type="predicted"/>
<sequence>MAGFNDDSALVAYYEIKDPGHEYKEDWGTATVAALAGGIVAILAMPNTNPAVVDEASLQLAMERAASRAYCDYGLFVGATADNVGSVGQLGGHVVGLKMYLNETFSTLSLSGKLNIWKKHFETILLSGLSPRLPPLHAARKIHNAQETVS</sequence>
<dbReference type="GO" id="GO:0005737">
    <property type="term" value="C:cytoplasm"/>
    <property type="evidence" value="ECO:0007669"/>
    <property type="project" value="TreeGrafter"/>
</dbReference>
<dbReference type="SUPFAM" id="SSF51556">
    <property type="entry name" value="Metallo-dependent hydrolases"/>
    <property type="match status" value="1"/>
</dbReference>
<dbReference type="Proteomes" id="UP000243686">
    <property type="component" value="Unassembled WGS sequence"/>
</dbReference>
<dbReference type="InterPro" id="IPR050138">
    <property type="entry name" value="DHOase/Allantoinase_Hydrolase"/>
</dbReference>
<gene>
    <name evidence="1" type="ORF">X801_06996</name>
</gene>
<dbReference type="InterPro" id="IPR032466">
    <property type="entry name" value="Metal_Hydrolase"/>
</dbReference>
<dbReference type="PANTHER" id="PTHR43668">
    <property type="entry name" value="ALLANTOINASE"/>
    <property type="match status" value="1"/>
</dbReference>
<dbReference type="EMBL" id="KV895780">
    <property type="protein sequence ID" value="OON17175.1"/>
    <property type="molecule type" value="Genomic_DNA"/>
</dbReference>
<dbReference type="PANTHER" id="PTHR43668:SF2">
    <property type="entry name" value="ALLANTOINASE"/>
    <property type="match status" value="1"/>
</dbReference>
<name>A0A1S8WRY8_OPIVI</name>
<protein>
    <submittedName>
        <fullName evidence="1">Uncharacterized protein</fullName>
    </submittedName>
</protein>